<dbReference type="InterPro" id="IPR001041">
    <property type="entry name" value="2Fe-2S_ferredoxin-type"/>
</dbReference>
<dbReference type="AlphaFoldDB" id="A0A5U8JET9"/>
<evidence type="ECO:0000259" key="1">
    <source>
        <dbReference type="Pfam" id="PF00111"/>
    </source>
</evidence>
<dbReference type="SUPFAM" id="SSF54292">
    <property type="entry name" value="2Fe-2S ferredoxin-like"/>
    <property type="match status" value="1"/>
</dbReference>
<gene>
    <name evidence="2" type="ORF">DOI44_22095</name>
</gene>
<comment type="caution">
    <text evidence="2">The sequence shown here is derived from an EMBL/GenBank/DDBJ whole genome shotgun (WGS) entry which is preliminary data.</text>
</comment>
<proteinExistence type="predicted"/>
<dbReference type="CDD" id="cd00207">
    <property type="entry name" value="fer2"/>
    <property type="match status" value="1"/>
</dbReference>
<protein>
    <submittedName>
        <fullName evidence="2">(2Fe-2S)-binding protein</fullName>
    </submittedName>
</protein>
<dbReference type="Gene3D" id="3.10.20.30">
    <property type="match status" value="1"/>
</dbReference>
<evidence type="ECO:0000313" key="2">
    <source>
        <dbReference type="EMBL" id="EBR8435660.1"/>
    </source>
</evidence>
<dbReference type="GO" id="GO:0051536">
    <property type="term" value="F:iron-sulfur cluster binding"/>
    <property type="evidence" value="ECO:0007669"/>
    <property type="project" value="InterPro"/>
</dbReference>
<reference evidence="2" key="1">
    <citation type="submission" date="2018-06" db="EMBL/GenBank/DDBJ databases">
        <authorList>
            <person name="Ashton P.M."/>
            <person name="Dallman T."/>
            <person name="Nair S."/>
            <person name="De Pinna E."/>
            <person name="Peters T."/>
            <person name="Grant K."/>
        </authorList>
    </citation>
    <scope>NUCLEOTIDE SEQUENCE [LARGE SCALE GENOMIC DNA]</scope>
    <source>
        <strain evidence="2">449454</strain>
    </source>
</reference>
<organism evidence="2">
    <name type="scientific">Salmonella enterica subsp. enterica serovar Panama</name>
    <dbReference type="NCBI Taxonomy" id="29472"/>
    <lineage>
        <taxon>Bacteria</taxon>
        <taxon>Pseudomonadati</taxon>
        <taxon>Pseudomonadota</taxon>
        <taxon>Gammaproteobacteria</taxon>
        <taxon>Enterobacterales</taxon>
        <taxon>Enterobacteriaceae</taxon>
        <taxon>Salmonella</taxon>
    </lineage>
</organism>
<dbReference type="InterPro" id="IPR012675">
    <property type="entry name" value="Beta-grasp_dom_sf"/>
</dbReference>
<dbReference type="Proteomes" id="UP000839597">
    <property type="component" value="Unassembled WGS sequence"/>
</dbReference>
<feature type="domain" description="2Fe-2S ferredoxin-type" evidence="1">
    <location>
        <begin position="13"/>
        <end position="88"/>
    </location>
</feature>
<sequence>MICILRVEHMTEITINGKLFTFPTGTNLSDVIGEIDTIDYQCRQGQCGKCLVEVVKGSLGCASDREKSFLELMDLNPEKYRLLCQCCLKSESVVNSFGGY</sequence>
<accession>A0A5U8JET9</accession>
<name>A0A5U8JET9_SALET</name>
<dbReference type="InterPro" id="IPR036010">
    <property type="entry name" value="2Fe-2S_ferredoxin-like_sf"/>
</dbReference>
<dbReference type="Pfam" id="PF00111">
    <property type="entry name" value="Fer2"/>
    <property type="match status" value="1"/>
</dbReference>
<dbReference type="EMBL" id="AAGTPA010000032">
    <property type="protein sequence ID" value="EBR8435660.1"/>
    <property type="molecule type" value="Genomic_DNA"/>
</dbReference>